<sequence>MKTLFIALFTLATIAYNTTSETVTATFTGYSDETYYFTDSDDLTYAFESISATAAQEFDLTQDIYKGQQFKITFTTSTELNEDDEEYDMLSITALELVK</sequence>
<gene>
    <name evidence="2" type="ORF">ACFO5T_06175</name>
</gene>
<dbReference type="EMBL" id="JBHSHB010000008">
    <property type="protein sequence ID" value="MFC4690010.1"/>
    <property type="molecule type" value="Genomic_DNA"/>
</dbReference>
<accession>A0ABV9L844</accession>
<evidence type="ECO:0000256" key="1">
    <source>
        <dbReference type="SAM" id="SignalP"/>
    </source>
</evidence>
<feature type="chain" id="PRO_5046595744" description="DUF4377 domain-containing protein" evidence="1">
    <location>
        <begin position="18"/>
        <end position="99"/>
    </location>
</feature>
<evidence type="ECO:0000313" key="2">
    <source>
        <dbReference type="EMBL" id="MFC4690010.1"/>
    </source>
</evidence>
<comment type="caution">
    <text evidence="2">The sequence shown here is derived from an EMBL/GenBank/DDBJ whole genome shotgun (WGS) entry which is preliminary data.</text>
</comment>
<protein>
    <recommendedName>
        <fullName evidence="4">DUF4377 domain-containing protein</fullName>
    </recommendedName>
</protein>
<keyword evidence="3" id="KW-1185">Reference proteome</keyword>
<reference evidence="3" key="1">
    <citation type="journal article" date="2019" name="Int. J. Syst. Evol. Microbiol.">
        <title>The Global Catalogue of Microorganisms (GCM) 10K type strain sequencing project: providing services to taxonomists for standard genome sequencing and annotation.</title>
        <authorList>
            <consortium name="The Broad Institute Genomics Platform"/>
            <consortium name="The Broad Institute Genome Sequencing Center for Infectious Disease"/>
            <person name="Wu L."/>
            <person name="Ma J."/>
        </authorList>
    </citation>
    <scope>NUCLEOTIDE SEQUENCE [LARGE SCALE GENOMIC DNA]</scope>
    <source>
        <strain evidence="3">CGMCC 4.7427</strain>
    </source>
</reference>
<feature type="signal peptide" evidence="1">
    <location>
        <begin position="1"/>
        <end position="17"/>
    </location>
</feature>
<dbReference type="Proteomes" id="UP001595878">
    <property type="component" value="Unassembled WGS sequence"/>
</dbReference>
<evidence type="ECO:0000313" key="3">
    <source>
        <dbReference type="Proteomes" id="UP001595878"/>
    </source>
</evidence>
<evidence type="ECO:0008006" key="4">
    <source>
        <dbReference type="Google" id="ProtNLM"/>
    </source>
</evidence>
<keyword evidence="1" id="KW-0732">Signal</keyword>
<proteinExistence type="predicted"/>
<dbReference type="RefSeq" id="WP_380032876.1">
    <property type="nucleotide sequence ID" value="NZ_JBHSHB010000008.1"/>
</dbReference>
<organism evidence="2 3">
    <name type="scientific">Dokdonia genika</name>
    <dbReference type="NCBI Taxonomy" id="308113"/>
    <lineage>
        <taxon>Bacteria</taxon>
        <taxon>Pseudomonadati</taxon>
        <taxon>Bacteroidota</taxon>
        <taxon>Flavobacteriia</taxon>
        <taxon>Flavobacteriales</taxon>
        <taxon>Flavobacteriaceae</taxon>
        <taxon>Dokdonia</taxon>
    </lineage>
</organism>
<name>A0ABV9L844_9FLAO</name>